<dbReference type="PANTHER" id="PTHR20992">
    <property type="entry name" value="AT15442P-RELATED"/>
    <property type="match status" value="1"/>
</dbReference>
<name>A0A4Q4KKN1_9FLAO</name>
<gene>
    <name evidence="2" type="ORF">ERX46_11405</name>
</gene>
<evidence type="ECO:0000256" key="1">
    <source>
        <dbReference type="SAM" id="Phobius"/>
    </source>
</evidence>
<evidence type="ECO:0000313" key="2">
    <source>
        <dbReference type="EMBL" id="RYM33538.1"/>
    </source>
</evidence>
<proteinExistence type="predicted"/>
<feature type="transmembrane region" description="Helical" evidence="1">
    <location>
        <begin position="39"/>
        <end position="57"/>
    </location>
</feature>
<reference evidence="2 3" key="1">
    <citation type="submission" date="2019-02" db="EMBL/GenBank/DDBJ databases">
        <title>Genome sequence of the sea-ice species Brumimicrobium glaciale.</title>
        <authorList>
            <person name="Bowman J.P."/>
        </authorList>
    </citation>
    <scope>NUCLEOTIDE SEQUENCE [LARGE SCALE GENOMIC DNA]</scope>
    <source>
        <strain evidence="2 3">IC156</strain>
    </source>
</reference>
<feature type="transmembrane region" description="Helical" evidence="1">
    <location>
        <begin position="186"/>
        <end position="211"/>
    </location>
</feature>
<dbReference type="EMBL" id="SETE01000004">
    <property type="protein sequence ID" value="RYM33538.1"/>
    <property type="molecule type" value="Genomic_DNA"/>
</dbReference>
<accession>A0A4Q4KKN1</accession>
<keyword evidence="1" id="KW-1133">Transmembrane helix</keyword>
<feature type="transmembrane region" description="Helical" evidence="1">
    <location>
        <begin position="231"/>
        <end position="251"/>
    </location>
</feature>
<feature type="transmembrane region" description="Helical" evidence="1">
    <location>
        <begin position="63"/>
        <end position="83"/>
    </location>
</feature>
<dbReference type="AlphaFoldDB" id="A0A4Q4KKN1"/>
<dbReference type="PANTHER" id="PTHR20992:SF9">
    <property type="entry name" value="AT15442P-RELATED"/>
    <property type="match status" value="1"/>
</dbReference>
<keyword evidence="1" id="KW-0472">Membrane</keyword>
<feature type="transmembrane region" description="Helical" evidence="1">
    <location>
        <begin position="133"/>
        <end position="151"/>
    </location>
</feature>
<keyword evidence="3" id="KW-1185">Reference proteome</keyword>
<comment type="caution">
    <text evidence="2">The sequence shown here is derived from an EMBL/GenBank/DDBJ whole genome shotgun (WGS) entry which is preliminary data.</text>
</comment>
<feature type="transmembrane region" description="Helical" evidence="1">
    <location>
        <begin position="158"/>
        <end position="180"/>
    </location>
</feature>
<keyword evidence="1" id="KW-0812">Transmembrane</keyword>
<feature type="transmembrane region" description="Helical" evidence="1">
    <location>
        <begin position="95"/>
        <end position="113"/>
    </location>
</feature>
<dbReference type="Pfam" id="PF04087">
    <property type="entry name" value="DUF389"/>
    <property type="match status" value="1"/>
</dbReference>
<organism evidence="2 3">
    <name type="scientific">Brumimicrobium glaciale</name>
    <dbReference type="NCBI Taxonomy" id="200475"/>
    <lineage>
        <taxon>Bacteria</taxon>
        <taxon>Pseudomonadati</taxon>
        <taxon>Bacteroidota</taxon>
        <taxon>Flavobacteriia</taxon>
        <taxon>Flavobacteriales</taxon>
        <taxon>Crocinitomicaceae</taxon>
        <taxon>Brumimicrobium</taxon>
    </lineage>
</organism>
<evidence type="ECO:0000313" key="3">
    <source>
        <dbReference type="Proteomes" id="UP000293952"/>
    </source>
</evidence>
<sequence length="443" mass="49529">MTPAQAFRKITEYFSLDSEVESHDFIHAEILKGLRFKGTNLWILVFAIVVASVGLNVNSTAVIIGAMLISPLMGPINVMGYSIATYDFDLFRKAIKNFAFAVGASLIASFLYFSLSPLSTAHSELLARTSPTIYDVIIAFFGGVAGIIAITSKNKGNVIPGVAIATALMPPLCTAGYGLATGQLEFFLGAMYLFTINTVFIAIASVIVTQLLKLPIRTIVDDKQKKKVNRWITIVSFVVILPSVYFGYGLVQNEKFSEKASNYIANVSLFEGNYLLKSDVNQNKREITLVYGGTELNESQKEVIKDKVHDFEIKDANIIIQQGLTFSNFSDNNNNNDETLKLREELSHLLNEVKLRDSKLDSIQKNQYMGRVLLNEIRTIYPQLKTCTYASSYKFKDSLDTPYETAIVLFTLDSLGIKKEDKKRVDTWVRSRVKAQEIKVFFD</sequence>
<dbReference type="RefSeq" id="WP_130093998.1">
    <property type="nucleotide sequence ID" value="NZ_SETE01000004.1"/>
</dbReference>
<dbReference type="OrthoDB" id="9790659at2"/>
<protein>
    <submittedName>
        <fullName evidence="2">DUF389 domain-containing protein</fullName>
    </submittedName>
</protein>
<dbReference type="Proteomes" id="UP000293952">
    <property type="component" value="Unassembled WGS sequence"/>
</dbReference>
<dbReference type="InterPro" id="IPR005240">
    <property type="entry name" value="DUF389"/>
</dbReference>